<evidence type="ECO:0000313" key="3">
    <source>
        <dbReference type="Proteomes" id="UP000755585"/>
    </source>
</evidence>
<dbReference type="RefSeq" id="WP_209692790.1">
    <property type="nucleotide sequence ID" value="NZ_BAAAVU010000029.1"/>
</dbReference>
<proteinExistence type="predicted"/>
<dbReference type="Proteomes" id="UP000755585">
    <property type="component" value="Unassembled WGS sequence"/>
</dbReference>
<dbReference type="PANTHER" id="PTHR43767:SF1">
    <property type="entry name" value="NONRIBOSOMAL PEPTIDE SYNTHASE PES1 (EUROFUNG)-RELATED"/>
    <property type="match status" value="1"/>
</dbReference>
<evidence type="ECO:0000259" key="1">
    <source>
        <dbReference type="Pfam" id="PF00501"/>
    </source>
</evidence>
<dbReference type="PROSITE" id="PS00455">
    <property type="entry name" value="AMP_BINDING"/>
    <property type="match status" value="1"/>
</dbReference>
<dbReference type="EMBL" id="JAGINT010000001">
    <property type="protein sequence ID" value="MBP2349650.1"/>
    <property type="molecule type" value="Genomic_DNA"/>
</dbReference>
<gene>
    <name evidence="2" type="ORF">JOF29_000733</name>
</gene>
<dbReference type="InterPro" id="IPR042099">
    <property type="entry name" value="ANL_N_sf"/>
</dbReference>
<dbReference type="Pfam" id="PF00501">
    <property type="entry name" value="AMP-binding"/>
    <property type="match status" value="1"/>
</dbReference>
<dbReference type="SUPFAM" id="SSF56801">
    <property type="entry name" value="Acetyl-CoA synthetase-like"/>
    <property type="match status" value="1"/>
</dbReference>
<keyword evidence="2" id="KW-0436">Ligase</keyword>
<dbReference type="PANTHER" id="PTHR43767">
    <property type="entry name" value="LONG-CHAIN-FATTY-ACID--COA LIGASE"/>
    <property type="match status" value="1"/>
</dbReference>
<accession>A0ABS4UDG9</accession>
<name>A0ABS4UDG9_9ACTN</name>
<organism evidence="2 3">
    <name type="scientific">Kribbella aluminosa</name>
    <dbReference type="NCBI Taxonomy" id="416017"/>
    <lineage>
        <taxon>Bacteria</taxon>
        <taxon>Bacillati</taxon>
        <taxon>Actinomycetota</taxon>
        <taxon>Actinomycetes</taxon>
        <taxon>Propionibacteriales</taxon>
        <taxon>Kribbellaceae</taxon>
        <taxon>Kribbella</taxon>
    </lineage>
</organism>
<protein>
    <submittedName>
        <fullName evidence="2">Acyl-CoA synthetase (AMP-forming)/AMP-acid ligase II</fullName>
    </submittedName>
</protein>
<comment type="caution">
    <text evidence="2">The sequence shown here is derived from an EMBL/GenBank/DDBJ whole genome shotgun (WGS) entry which is preliminary data.</text>
</comment>
<dbReference type="Gene3D" id="3.40.50.12780">
    <property type="entry name" value="N-terminal domain of ligase-like"/>
    <property type="match status" value="1"/>
</dbReference>
<keyword evidence="3" id="KW-1185">Reference proteome</keyword>
<reference evidence="2 3" key="1">
    <citation type="submission" date="2021-03" db="EMBL/GenBank/DDBJ databases">
        <title>Sequencing the genomes of 1000 actinobacteria strains.</title>
        <authorList>
            <person name="Klenk H.-P."/>
        </authorList>
    </citation>
    <scope>NUCLEOTIDE SEQUENCE [LARGE SCALE GENOMIC DNA]</scope>
    <source>
        <strain evidence="2 3">DSM 18824</strain>
    </source>
</reference>
<dbReference type="InterPro" id="IPR020845">
    <property type="entry name" value="AMP-binding_CS"/>
</dbReference>
<dbReference type="GO" id="GO:0016874">
    <property type="term" value="F:ligase activity"/>
    <property type="evidence" value="ECO:0007669"/>
    <property type="project" value="UniProtKB-KW"/>
</dbReference>
<feature type="domain" description="AMP-dependent synthetase/ligase" evidence="1">
    <location>
        <begin position="16"/>
        <end position="179"/>
    </location>
</feature>
<sequence length="234" mass="25341">MTDHSTGDTVPARLAQRSSERPDDIAHVVIGVGQLTLKEWEHRSNAVAHGLIARGAKPGRRIVLPCTAWGWLDYAVAYIGTQKAGATAVPVPQQFGNEHVARVAREAEAVGIIGRLADLPSSTWWCTDVRELEHGQPQTPVSMSPSPVDDAEILFTSGTTGVPKGVAATHGNLLYTHSKPAAQQVYDRYCTRSLREPSLRRGCFCNLSIQRHRGSLRCPGTTIGPCLQQSSSTR</sequence>
<evidence type="ECO:0000313" key="2">
    <source>
        <dbReference type="EMBL" id="MBP2349650.1"/>
    </source>
</evidence>
<dbReference type="InterPro" id="IPR000873">
    <property type="entry name" value="AMP-dep_synth/lig_dom"/>
</dbReference>
<dbReference type="InterPro" id="IPR050237">
    <property type="entry name" value="ATP-dep_AMP-bd_enzyme"/>
</dbReference>